<sequence>MTHYSDPSPLDPATYTDETVPHCEEVSSETTDRDADRNSRSTTTVGPHDIPDLPSWIPVDYADFITGSGAAKLADSGVAPLVAAARGYAKIDAKNFAAEMKKMDMKPATTQGKRLKRCIVEADSDAMQMPWYSVADLQSADRRNEKVEPFTYQVRPAKPEDSEHGKPIKYEFKPETGTPLDVHPAIPVDWIDTTPVVMFAEGMLKGDAAMSAYLRSQGIAWDELSFDNSFSAVKRMRKLLAAIPEADRVLIVSIAGINNAHQTPVDWREIDLKNREGWIAFDADLESNPFVHAAAKKLYEQLDEKSKMKTIKFLNPTVTSGDNGSMAKAGVDDYLAKSGDWKMLLRQLTTTMPPAPARSADERPGAFRVSKDGYSVEECVPINNGPGGSLSGYRWDDRVQLGGRILFMEKRRQVTDEELETGVFDRNARTAPEDSRTSIEVTWQSDGVGDSAVIEGPNRILNDPPADWMKISADIPDNLLLNRDWPPRAARGDAWIRAVKGNRPHDQTSKTRWMQMGWVPVENDVPVFIVGNQVIGGELSGAAMAGIDNEALPVADSYGVGTDPLDGSWDDAEYRKQVETDFRAVIDAYITSGAWTDQSAAVIVLATGLRPTVPLRPRTTVFFWGPKGTGKSYSAQACMYFWARRKSSWQDGTLPGSAKDTQAYTENAIAHTPIWVIDDLAPSAVKKQAEAEDAKLSDITRAIFNNATKGRMNADMTSRKVNKPIAQLIITAENELTTPSVKERLIPVFIGKGKLHPDRDKTDRIINMASREGTQARFTSHVIRYIRHVAANYRGGWAGYRKHLDQVRSTVKFSITDVMRDLGASRGSLERVSTLASDLLLSFAVLQEMAIDLGMEEDFVNQFEVDGLCDSVIRLVTDAHAENQQSAPGASLIRALTSLLASGGAHVIAGDDPTRPPIVGNQQGEGLMNDRLGWKPGGADGSLRPVGPTIGTVVTAGGRRVILFDRNTAYSKAAAAYPTLIQHVNGAGAAWASVWDENYASTSVKREKKKNGNFLNTVRPGNGDNRVSGVPVDVETILNPDEV</sequence>
<organism evidence="2 3">
    <name type="scientific">Pseudarthrobacter defluvii</name>
    <dbReference type="NCBI Taxonomy" id="410837"/>
    <lineage>
        <taxon>Bacteria</taxon>
        <taxon>Bacillati</taxon>
        <taxon>Actinomycetota</taxon>
        <taxon>Actinomycetes</taxon>
        <taxon>Micrococcales</taxon>
        <taxon>Micrococcaceae</taxon>
        <taxon>Pseudarthrobacter</taxon>
    </lineage>
</organism>
<accession>A0ABT9UFM6</accession>
<reference evidence="2 3" key="1">
    <citation type="submission" date="2023-07" db="EMBL/GenBank/DDBJ databases">
        <title>Sorghum-associated microbial communities from plants grown in Nebraska, USA.</title>
        <authorList>
            <person name="Schachtman D."/>
        </authorList>
    </citation>
    <scope>NUCLEOTIDE SEQUENCE [LARGE SCALE GENOMIC DNA]</scope>
    <source>
        <strain evidence="2 3">DS994</strain>
    </source>
</reference>
<dbReference type="RefSeq" id="WP_307489492.1">
    <property type="nucleotide sequence ID" value="NZ_JAUSSY010000005.1"/>
</dbReference>
<comment type="caution">
    <text evidence="2">The sequence shown here is derived from an EMBL/GenBank/DDBJ whole genome shotgun (WGS) entry which is preliminary data.</text>
</comment>
<evidence type="ECO:0000313" key="3">
    <source>
        <dbReference type="Proteomes" id="UP001226389"/>
    </source>
</evidence>
<feature type="region of interest" description="Disordered" evidence="1">
    <location>
        <begin position="1"/>
        <end position="52"/>
    </location>
</feature>
<feature type="compositionally biased region" description="Basic and acidic residues" evidence="1">
    <location>
        <begin position="19"/>
        <end position="39"/>
    </location>
</feature>
<evidence type="ECO:0008006" key="4">
    <source>
        <dbReference type="Google" id="ProtNLM"/>
    </source>
</evidence>
<dbReference type="Gene3D" id="3.40.50.300">
    <property type="entry name" value="P-loop containing nucleotide triphosphate hydrolases"/>
    <property type="match status" value="1"/>
</dbReference>
<evidence type="ECO:0000313" key="2">
    <source>
        <dbReference type="EMBL" id="MDQ0118459.1"/>
    </source>
</evidence>
<gene>
    <name evidence="2" type="ORF">J2T22_001637</name>
</gene>
<proteinExistence type="predicted"/>
<evidence type="ECO:0000256" key="1">
    <source>
        <dbReference type="SAM" id="MobiDB-lite"/>
    </source>
</evidence>
<protein>
    <recommendedName>
        <fullName evidence="4">DUF3854 domain-containing protein</fullName>
    </recommendedName>
</protein>
<name>A0ABT9UFM6_9MICC</name>
<dbReference type="Proteomes" id="UP001226389">
    <property type="component" value="Unassembled WGS sequence"/>
</dbReference>
<keyword evidence="3" id="KW-1185">Reference proteome</keyword>
<dbReference type="InterPro" id="IPR027417">
    <property type="entry name" value="P-loop_NTPase"/>
</dbReference>
<dbReference type="EMBL" id="JAUSSY010000005">
    <property type="protein sequence ID" value="MDQ0118459.1"/>
    <property type="molecule type" value="Genomic_DNA"/>
</dbReference>